<gene>
    <name evidence="15" type="ORF">K7G82_04945</name>
</gene>
<dbReference type="SMART" id="SM00388">
    <property type="entry name" value="HisKA"/>
    <property type="match status" value="1"/>
</dbReference>
<dbReference type="InterPro" id="IPR004358">
    <property type="entry name" value="Sig_transdc_His_kin-like_C"/>
</dbReference>
<evidence type="ECO:0000256" key="13">
    <source>
        <dbReference type="SAM" id="Phobius"/>
    </source>
</evidence>
<keyword evidence="9" id="KW-0067">ATP-binding</keyword>
<name>A0ABS7PK43_9SPHN</name>
<dbReference type="Proteomes" id="UP000706039">
    <property type="component" value="Unassembled WGS sequence"/>
</dbReference>
<dbReference type="EC" id="2.7.13.3" evidence="3"/>
<dbReference type="Pfam" id="PF02518">
    <property type="entry name" value="HATPase_c"/>
    <property type="match status" value="1"/>
</dbReference>
<keyword evidence="5" id="KW-0808">Transferase</keyword>
<keyword evidence="8" id="KW-0418">Kinase</keyword>
<keyword evidence="16" id="KW-1185">Reference proteome</keyword>
<evidence type="ECO:0000313" key="16">
    <source>
        <dbReference type="Proteomes" id="UP000706039"/>
    </source>
</evidence>
<keyword evidence="12 13" id="KW-0472">Membrane</keyword>
<evidence type="ECO:0000256" key="11">
    <source>
        <dbReference type="ARBA" id="ARBA00023012"/>
    </source>
</evidence>
<keyword evidence="11" id="KW-0902">Two-component regulatory system</keyword>
<dbReference type="RefSeq" id="WP_222988729.1">
    <property type="nucleotide sequence ID" value="NZ_JAINVV010000003.1"/>
</dbReference>
<dbReference type="InterPro" id="IPR036097">
    <property type="entry name" value="HisK_dim/P_sf"/>
</dbReference>
<dbReference type="Gene3D" id="3.30.565.10">
    <property type="entry name" value="Histidine kinase-like ATPase, C-terminal domain"/>
    <property type="match status" value="1"/>
</dbReference>
<dbReference type="Gene3D" id="1.20.120.620">
    <property type="entry name" value="Backbone structure of the membrane domain of e. Coli histidine kinase receptor kdpd"/>
    <property type="match status" value="1"/>
</dbReference>
<evidence type="ECO:0000256" key="2">
    <source>
        <dbReference type="ARBA" id="ARBA00004141"/>
    </source>
</evidence>
<accession>A0ABS7PK43</accession>
<dbReference type="CDD" id="cd00082">
    <property type="entry name" value="HisKA"/>
    <property type="match status" value="1"/>
</dbReference>
<keyword evidence="4" id="KW-0597">Phosphoprotein</keyword>
<comment type="catalytic activity">
    <reaction evidence="1">
        <text>ATP + protein L-histidine = ADP + protein N-phospho-L-histidine.</text>
        <dbReference type="EC" id="2.7.13.3"/>
    </reaction>
</comment>
<dbReference type="InterPro" id="IPR025201">
    <property type="entry name" value="KdpD_TM"/>
</dbReference>
<dbReference type="InterPro" id="IPR005467">
    <property type="entry name" value="His_kinase_dom"/>
</dbReference>
<dbReference type="InterPro" id="IPR052023">
    <property type="entry name" value="Histidine_kinase_KdpD"/>
</dbReference>
<dbReference type="InterPro" id="IPR036890">
    <property type="entry name" value="HATPase_C_sf"/>
</dbReference>
<dbReference type="EMBL" id="JAINVV010000003">
    <property type="protein sequence ID" value="MBY8821628.1"/>
    <property type="molecule type" value="Genomic_DNA"/>
</dbReference>
<evidence type="ECO:0000256" key="3">
    <source>
        <dbReference type="ARBA" id="ARBA00012438"/>
    </source>
</evidence>
<comment type="caution">
    <text evidence="15">The sequence shown here is derived from an EMBL/GenBank/DDBJ whole genome shotgun (WGS) entry which is preliminary data.</text>
</comment>
<dbReference type="SMART" id="SM00387">
    <property type="entry name" value="HATPase_c"/>
    <property type="match status" value="1"/>
</dbReference>
<dbReference type="PROSITE" id="PS50109">
    <property type="entry name" value="HIS_KIN"/>
    <property type="match status" value="1"/>
</dbReference>
<feature type="domain" description="Histidine kinase" evidence="14">
    <location>
        <begin position="289"/>
        <end position="507"/>
    </location>
</feature>
<sequence>MILSGSYGQIQMTPGFATDRFSLASFRPQFGLKEFAATILIVLASSVAAFAVEPEYGEAASALIFMLGITLAGAFFGLVAGLLAAISAFLLYNFYLTEPVLTLRLATGRDVAPLVVFNLCAIVTGVLAGRLKDRAQAASRSNRNLSTLLGASQTLQRAVRPQDVAESLDRAAGQLGLDISLFVLRGVALIALDAAADEDERRALAETALASMDGYAEAGALVAHRLDGSDGMMGVMTVSAGSERFDAPFIAALANLLALALERALLSERIAETRAAARTEELKTALLSSVSHDFRTPLTAISASASSLIDYRDQLDEPTSLRFLRGIVDECDRLNRFTANLLEMGRLEAGQGSARLQLLSVGDMLGTVIHRVRTRAGDREIVRRPGGADPLVNADASLFELVLINVLDNAVTYSADGSRIEVDCVEEDGFCSITVADQGQGIPDADLERVFERFHRVVRPEPSPRGSGLGLAIARSFVEALDGEIVARTPGIGAVGTRIVIRLPVVKPGEVPA</sequence>
<dbReference type="InterPro" id="IPR003661">
    <property type="entry name" value="HisK_dim/P_dom"/>
</dbReference>
<organism evidence="15 16">
    <name type="scientific">Sphingomonas colocasiae</name>
    <dbReference type="NCBI Taxonomy" id="1848973"/>
    <lineage>
        <taxon>Bacteria</taxon>
        <taxon>Pseudomonadati</taxon>
        <taxon>Pseudomonadota</taxon>
        <taxon>Alphaproteobacteria</taxon>
        <taxon>Sphingomonadales</taxon>
        <taxon>Sphingomonadaceae</taxon>
        <taxon>Sphingomonas</taxon>
    </lineage>
</organism>
<evidence type="ECO:0000256" key="9">
    <source>
        <dbReference type="ARBA" id="ARBA00022840"/>
    </source>
</evidence>
<evidence type="ECO:0000256" key="12">
    <source>
        <dbReference type="ARBA" id="ARBA00023136"/>
    </source>
</evidence>
<dbReference type="SUPFAM" id="SSF47384">
    <property type="entry name" value="Homodimeric domain of signal transducing histidine kinase"/>
    <property type="match status" value="1"/>
</dbReference>
<dbReference type="PANTHER" id="PTHR45569">
    <property type="entry name" value="SENSOR PROTEIN KDPD"/>
    <property type="match status" value="1"/>
</dbReference>
<evidence type="ECO:0000256" key="1">
    <source>
        <dbReference type="ARBA" id="ARBA00000085"/>
    </source>
</evidence>
<dbReference type="Gene3D" id="1.10.287.130">
    <property type="match status" value="1"/>
</dbReference>
<dbReference type="InterPro" id="IPR038318">
    <property type="entry name" value="KdpD_sf"/>
</dbReference>
<reference evidence="15 16" key="1">
    <citation type="submission" date="2021-08" db="EMBL/GenBank/DDBJ databases">
        <authorList>
            <person name="Tuo L."/>
        </authorList>
    </citation>
    <scope>NUCLEOTIDE SEQUENCE [LARGE SCALE GENOMIC DNA]</scope>
    <source>
        <strain evidence="15 16">JCM 31229</strain>
    </source>
</reference>
<evidence type="ECO:0000313" key="15">
    <source>
        <dbReference type="EMBL" id="MBY8821628.1"/>
    </source>
</evidence>
<keyword evidence="7" id="KW-0547">Nucleotide-binding</keyword>
<dbReference type="PANTHER" id="PTHR45569:SF1">
    <property type="entry name" value="SENSOR PROTEIN KDPD"/>
    <property type="match status" value="1"/>
</dbReference>
<evidence type="ECO:0000256" key="10">
    <source>
        <dbReference type="ARBA" id="ARBA00022989"/>
    </source>
</evidence>
<evidence type="ECO:0000256" key="5">
    <source>
        <dbReference type="ARBA" id="ARBA00022679"/>
    </source>
</evidence>
<feature type="transmembrane region" description="Helical" evidence="13">
    <location>
        <begin position="64"/>
        <end position="91"/>
    </location>
</feature>
<dbReference type="InterPro" id="IPR003594">
    <property type="entry name" value="HATPase_dom"/>
</dbReference>
<protein>
    <recommendedName>
        <fullName evidence="3">histidine kinase</fullName>
        <ecNumber evidence="3">2.7.13.3</ecNumber>
    </recommendedName>
</protein>
<dbReference type="Pfam" id="PF13493">
    <property type="entry name" value="DUF4118"/>
    <property type="match status" value="1"/>
</dbReference>
<evidence type="ECO:0000259" key="14">
    <source>
        <dbReference type="PROSITE" id="PS50109"/>
    </source>
</evidence>
<comment type="subcellular location">
    <subcellularLocation>
        <location evidence="2">Membrane</location>
        <topology evidence="2">Multi-pass membrane protein</topology>
    </subcellularLocation>
</comment>
<dbReference type="CDD" id="cd00075">
    <property type="entry name" value="HATPase"/>
    <property type="match status" value="1"/>
</dbReference>
<evidence type="ECO:0000256" key="6">
    <source>
        <dbReference type="ARBA" id="ARBA00022692"/>
    </source>
</evidence>
<dbReference type="PRINTS" id="PR00344">
    <property type="entry name" value="BCTRLSENSOR"/>
</dbReference>
<keyword evidence="10 13" id="KW-1133">Transmembrane helix</keyword>
<dbReference type="Pfam" id="PF00512">
    <property type="entry name" value="HisKA"/>
    <property type="match status" value="1"/>
</dbReference>
<proteinExistence type="predicted"/>
<evidence type="ECO:0000256" key="7">
    <source>
        <dbReference type="ARBA" id="ARBA00022741"/>
    </source>
</evidence>
<feature type="transmembrane region" description="Helical" evidence="13">
    <location>
        <begin position="35"/>
        <end position="52"/>
    </location>
</feature>
<evidence type="ECO:0000256" key="8">
    <source>
        <dbReference type="ARBA" id="ARBA00022777"/>
    </source>
</evidence>
<dbReference type="SUPFAM" id="SSF55874">
    <property type="entry name" value="ATPase domain of HSP90 chaperone/DNA topoisomerase II/histidine kinase"/>
    <property type="match status" value="1"/>
</dbReference>
<feature type="transmembrane region" description="Helical" evidence="13">
    <location>
        <begin position="111"/>
        <end position="131"/>
    </location>
</feature>
<keyword evidence="6 13" id="KW-0812">Transmembrane</keyword>
<evidence type="ECO:0000256" key="4">
    <source>
        <dbReference type="ARBA" id="ARBA00022553"/>
    </source>
</evidence>